<dbReference type="RefSeq" id="WP_112087285.1">
    <property type="nucleotide sequence ID" value="NZ_QLSV01000018.1"/>
</dbReference>
<evidence type="ECO:0000313" key="2">
    <source>
        <dbReference type="Proteomes" id="UP000249518"/>
    </source>
</evidence>
<gene>
    <name evidence="1" type="ORF">B0I10_11813</name>
</gene>
<accession>A0A328WSW6</accession>
<reference evidence="1 2" key="1">
    <citation type="submission" date="2018-06" db="EMBL/GenBank/DDBJ databases">
        <title>Genomic Encyclopedia of Type Strains, Phase III (KMG-III): the genomes of soil and plant-associated and newly described type strains.</title>
        <authorList>
            <person name="Whitman W."/>
        </authorList>
    </citation>
    <scope>NUCLEOTIDE SEQUENCE [LARGE SCALE GENOMIC DNA]</scope>
    <source>
        <strain evidence="1 2">CGMCC 1.12504</strain>
    </source>
</reference>
<evidence type="ECO:0000313" key="1">
    <source>
        <dbReference type="EMBL" id="RAR46478.1"/>
    </source>
</evidence>
<keyword evidence="2" id="KW-1185">Reference proteome</keyword>
<name>A0A328WSW6_9FLAO</name>
<dbReference type="EMBL" id="QLSV01000018">
    <property type="protein sequence ID" value="RAR46478.1"/>
    <property type="molecule type" value="Genomic_DNA"/>
</dbReference>
<sequence>MIGHWKGYYTFEKEQIQKMIGFEKTYFEITIEKFDGVNFSGTVNDDIATGGMEETGKIIGKVENNKISFQKFMPINDQINLKGERIKTNQKHPTLYYVGTLSENKTTIVGTWKFKRKIEFIFGIIPLLFNPGNGGWEMNFNSENER</sequence>
<protein>
    <submittedName>
        <fullName evidence="1">Uncharacterized protein</fullName>
    </submittedName>
</protein>
<comment type="caution">
    <text evidence="1">The sequence shown here is derived from an EMBL/GenBank/DDBJ whole genome shotgun (WGS) entry which is preliminary data.</text>
</comment>
<dbReference type="AlphaFoldDB" id="A0A328WSW6"/>
<dbReference type="Proteomes" id="UP000249518">
    <property type="component" value="Unassembled WGS sequence"/>
</dbReference>
<proteinExistence type="predicted"/>
<organism evidence="1 2">
    <name type="scientific">Flavobacterium lacus</name>
    <dbReference type="NCBI Taxonomy" id="1353778"/>
    <lineage>
        <taxon>Bacteria</taxon>
        <taxon>Pseudomonadati</taxon>
        <taxon>Bacteroidota</taxon>
        <taxon>Flavobacteriia</taxon>
        <taxon>Flavobacteriales</taxon>
        <taxon>Flavobacteriaceae</taxon>
        <taxon>Flavobacterium</taxon>
    </lineage>
</organism>
<dbReference type="OrthoDB" id="1358501at2"/>